<dbReference type="PANTHER" id="PTHR34372:SF2">
    <property type="entry name" value="CYTOCHROME C OXIDASE SUBUNIT 5C-2-RELATED"/>
    <property type="match status" value="1"/>
</dbReference>
<dbReference type="Proteomes" id="UP001497512">
    <property type="component" value="Chromosome 4"/>
</dbReference>
<organism evidence="10 11">
    <name type="scientific">Sphagnum troendelagicum</name>
    <dbReference type="NCBI Taxonomy" id="128251"/>
    <lineage>
        <taxon>Eukaryota</taxon>
        <taxon>Viridiplantae</taxon>
        <taxon>Streptophyta</taxon>
        <taxon>Embryophyta</taxon>
        <taxon>Bryophyta</taxon>
        <taxon>Sphagnophytina</taxon>
        <taxon>Sphagnopsida</taxon>
        <taxon>Sphagnales</taxon>
        <taxon>Sphagnaceae</taxon>
        <taxon>Sphagnum</taxon>
    </lineage>
</organism>
<evidence type="ECO:0000256" key="1">
    <source>
        <dbReference type="ARBA" id="ARBA00002480"/>
    </source>
</evidence>
<sequence>MVISRIRLAAKAVAQAAAHGGGHHDHIHTKIVPREIATAIVLGIFCASFWKMHHMTERRKVQNFYAKLEAGEITVQAVE</sequence>
<evidence type="ECO:0000256" key="8">
    <source>
        <dbReference type="ARBA" id="ARBA00023136"/>
    </source>
</evidence>
<evidence type="ECO:0000256" key="5">
    <source>
        <dbReference type="ARBA" id="ARBA00022692"/>
    </source>
</evidence>
<evidence type="ECO:0000256" key="2">
    <source>
        <dbReference type="ARBA" id="ARBA00004173"/>
    </source>
</evidence>
<reference evidence="10" key="1">
    <citation type="submission" date="2024-02" db="EMBL/GenBank/DDBJ databases">
        <authorList>
            <consortium name="ELIXIR-Norway"/>
            <consortium name="Elixir Norway"/>
        </authorList>
    </citation>
    <scope>NUCLEOTIDE SEQUENCE</scope>
</reference>
<keyword evidence="5 9" id="KW-0812">Transmembrane</keyword>
<comment type="subcellular location">
    <subcellularLocation>
        <location evidence="3">Membrane</location>
    </subcellularLocation>
    <subcellularLocation>
        <location evidence="2">Mitochondrion</location>
    </subcellularLocation>
</comment>
<comment type="similarity">
    <text evidence="4">Belongs to the cytochrome c oxidase subunit 5C family.</text>
</comment>
<keyword evidence="8 9" id="KW-0472">Membrane</keyword>
<evidence type="ECO:0000256" key="7">
    <source>
        <dbReference type="ARBA" id="ARBA00023128"/>
    </source>
</evidence>
<evidence type="ECO:0000256" key="6">
    <source>
        <dbReference type="ARBA" id="ARBA00022989"/>
    </source>
</evidence>
<keyword evidence="11" id="KW-1185">Reference proteome</keyword>
<proteinExistence type="inferred from homology"/>
<keyword evidence="7" id="KW-0496">Mitochondrion</keyword>
<dbReference type="InterPro" id="IPR008432">
    <property type="entry name" value="COX5C"/>
</dbReference>
<dbReference type="EMBL" id="OZ019896">
    <property type="protein sequence ID" value="CAK9222497.1"/>
    <property type="molecule type" value="Genomic_DNA"/>
</dbReference>
<evidence type="ECO:0000313" key="10">
    <source>
        <dbReference type="EMBL" id="CAK9222497.1"/>
    </source>
</evidence>
<accession>A0ABP0UI93</accession>
<protein>
    <recommendedName>
        <fullName evidence="12">Cytochrome c oxidase subunit 5C</fullName>
    </recommendedName>
</protein>
<evidence type="ECO:0000313" key="11">
    <source>
        <dbReference type="Proteomes" id="UP001497512"/>
    </source>
</evidence>
<evidence type="ECO:0000256" key="9">
    <source>
        <dbReference type="SAM" id="Phobius"/>
    </source>
</evidence>
<name>A0ABP0UI93_9BRYO</name>
<evidence type="ECO:0000256" key="4">
    <source>
        <dbReference type="ARBA" id="ARBA00009591"/>
    </source>
</evidence>
<gene>
    <name evidence="10" type="ORF">CSSPTR1EN2_LOCUS16116</name>
</gene>
<keyword evidence="6 9" id="KW-1133">Transmembrane helix</keyword>
<feature type="transmembrane region" description="Helical" evidence="9">
    <location>
        <begin position="31"/>
        <end position="50"/>
    </location>
</feature>
<evidence type="ECO:0008006" key="12">
    <source>
        <dbReference type="Google" id="ProtNLM"/>
    </source>
</evidence>
<comment type="function">
    <text evidence="1">This protein is one of the nuclear-coded polypeptide chains of cytochrome c oxidase, the terminal oxidase in mitochondrial electron transport.</text>
</comment>
<evidence type="ECO:0000256" key="3">
    <source>
        <dbReference type="ARBA" id="ARBA00004370"/>
    </source>
</evidence>
<dbReference type="PANTHER" id="PTHR34372">
    <property type="entry name" value="CYTOCHROME C OXIDASE SUBUNIT 5C-2-RELATED"/>
    <property type="match status" value="1"/>
</dbReference>